<dbReference type="FunFam" id="3.40.190.10:FF:000167">
    <property type="entry name" value="Eye-enriched kainate receptor, isoform B"/>
    <property type="match status" value="1"/>
</dbReference>
<dbReference type="InterPro" id="IPR015683">
    <property type="entry name" value="Ionotropic_Glu_rcpt"/>
</dbReference>
<evidence type="ECO:0000313" key="3">
    <source>
        <dbReference type="Proteomes" id="UP000054359"/>
    </source>
</evidence>
<evidence type="ECO:0000256" key="1">
    <source>
        <dbReference type="SAM" id="Phobius"/>
    </source>
</evidence>
<reference evidence="2 3" key="1">
    <citation type="submission" date="2013-11" db="EMBL/GenBank/DDBJ databases">
        <title>Genome sequencing of Stegodyphus mimosarum.</title>
        <authorList>
            <person name="Bechsgaard J."/>
        </authorList>
    </citation>
    <scope>NUCLEOTIDE SEQUENCE [LARGE SCALE GENOMIC DNA]</scope>
</reference>
<feature type="transmembrane region" description="Helical" evidence="1">
    <location>
        <begin position="89"/>
        <end position="113"/>
    </location>
</feature>
<feature type="non-terminal residue" evidence="2">
    <location>
        <position position="118"/>
    </location>
</feature>
<proteinExistence type="predicted"/>
<dbReference type="OMA" id="WWKSSGI"/>
<protein>
    <submittedName>
        <fullName evidence="2">Glutamate receptor, ionotropic kainate 2</fullName>
    </submittedName>
</protein>
<name>A0A087USJ0_STEMI</name>
<dbReference type="SUPFAM" id="SSF53850">
    <property type="entry name" value="Periplasmic binding protein-like II"/>
    <property type="match status" value="1"/>
</dbReference>
<keyword evidence="1" id="KW-1133">Transmembrane helix</keyword>
<dbReference type="Proteomes" id="UP000054359">
    <property type="component" value="Unassembled WGS sequence"/>
</dbReference>
<dbReference type="AlphaFoldDB" id="A0A087USJ0"/>
<keyword evidence="2" id="KW-0675">Receptor</keyword>
<dbReference type="EMBL" id="KK121365">
    <property type="protein sequence ID" value="KFM80329.1"/>
    <property type="molecule type" value="Genomic_DNA"/>
</dbReference>
<dbReference type="PANTHER" id="PTHR18966">
    <property type="entry name" value="IONOTROPIC GLUTAMATE RECEPTOR"/>
    <property type="match status" value="1"/>
</dbReference>
<accession>A0A087USJ0</accession>
<keyword evidence="3" id="KW-1185">Reference proteome</keyword>
<sequence length="118" mass="12926">MESTILDYSVQRDCNLTQVGGLLDSKGYGIATPMGSPWRDKISLAILDLQEKGVIQMLYNKWWKSSGISCAREDKNKEGKANSLGVGNIGGVFVVLLCGLAVAFVAAVIEFFWNSRKH</sequence>
<keyword evidence="1" id="KW-0812">Transmembrane</keyword>
<gene>
    <name evidence="2" type="ORF">X975_22875</name>
</gene>
<dbReference type="Gene3D" id="3.40.190.10">
    <property type="entry name" value="Periplasmic binding protein-like II"/>
    <property type="match status" value="2"/>
</dbReference>
<dbReference type="OrthoDB" id="6433644at2759"/>
<organism evidence="2 3">
    <name type="scientific">Stegodyphus mimosarum</name>
    <name type="common">African social velvet spider</name>
    <dbReference type="NCBI Taxonomy" id="407821"/>
    <lineage>
        <taxon>Eukaryota</taxon>
        <taxon>Metazoa</taxon>
        <taxon>Ecdysozoa</taxon>
        <taxon>Arthropoda</taxon>
        <taxon>Chelicerata</taxon>
        <taxon>Arachnida</taxon>
        <taxon>Araneae</taxon>
        <taxon>Araneomorphae</taxon>
        <taxon>Entelegynae</taxon>
        <taxon>Eresoidea</taxon>
        <taxon>Eresidae</taxon>
        <taxon>Stegodyphus</taxon>
    </lineage>
</organism>
<dbReference type="STRING" id="407821.A0A087USJ0"/>
<keyword evidence="1" id="KW-0472">Membrane</keyword>
<evidence type="ECO:0000313" key="2">
    <source>
        <dbReference type="EMBL" id="KFM80329.1"/>
    </source>
</evidence>